<protein>
    <recommendedName>
        <fullName evidence="2">Immunoglobulin V-set domain-containing protein</fullName>
    </recommendedName>
</protein>
<dbReference type="GeneTree" id="ENSGT00940000178336"/>
<reference evidence="3" key="2">
    <citation type="submission" date="2025-09" db="UniProtKB">
        <authorList>
            <consortium name="Ensembl"/>
        </authorList>
    </citation>
    <scope>IDENTIFICATION</scope>
</reference>
<dbReference type="InterPro" id="IPR013106">
    <property type="entry name" value="Ig_V-set"/>
</dbReference>
<proteinExistence type="predicted"/>
<keyword evidence="1" id="KW-1133">Transmembrane helix</keyword>
<keyword evidence="1" id="KW-0812">Transmembrane</keyword>
<dbReference type="PANTHER" id="PTHR46013">
    <property type="entry name" value="VASCULAR CELL ADHESION MOLECULE 1"/>
    <property type="match status" value="1"/>
</dbReference>
<evidence type="ECO:0000313" key="4">
    <source>
        <dbReference type="Proteomes" id="UP000694568"/>
    </source>
</evidence>
<evidence type="ECO:0000259" key="2">
    <source>
        <dbReference type="Pfam" id="PF07686"/>
    </source>
</evidence>
<organism evidence="3 4">
    <name type="scientific">Sander lucioperca</name>
    <name type="common">Pike-perch</name>
    <name type="synonym">Perca lucioperca</name>
    <dbReference type="NCBI Taxonomy" id="283035"/>
    <lineage>
        <taxon>Eukaryota</taxon>
        <taxon>Metazoa</taxon>
        <taxon>Chordata</taxon>
        <taxon>Craniata</taxon>
        <taxon>Vertebrata</taxon>
        <taxon>Euteleostomi</taxon>
        <taxon>Actinopterygii</taxon>
        <taxon>Neopterygii</taxon>
        <taxon>Teleostei</taxon>
        <taxon>Neoteleostei</taxon>
        <taxon>Acanthomorphata</taxon>
        <taxon>Eupercaria</taxon>
        <taxon>Perciformes</taxon>
        <taxon>Percoidei</taxon>
        <taxon>Percidae</taxon>
        <taxon>Luciopercinae</taxon>
        <taxon>Sander</taxon>
    </lineage>
</organism>
<feature type="domain" description="Immunoglobulin V-set" evidence="2">
    <location>
        <begin position="25"/>
        <end position="119"/>
    </location>
</feature>
<dbReference type="PANTHER" id="PTHR46013:SF4">
    <property type="entry name" value="B-CELL RECEPTOR CD22-RELATED"/>
    <property type="match status" value="1"/>
</dbReference>
<keyword evidence="1" id="KW-0472">Membrane</keyword>
<dbReference type="Ensembl" id="ENSSLUT00000003637.1">
    <property type="protein sequence ID" value="ENSSLUP00000003526.1"/>
    <property type="gene ID" value="ENSSLUG00000001541.1"/>
</dbReference>
<name>A0A8C9X4D7_SANLU</name>
<reference evidence="3" key="1">
    <citation type="submission" date="2025-08" db="UniProtKB">
        <authorList>
            <consortium name="Ensembl"/>
        </authorList>
    </citation>
    <scope>IDENTIFICATION</scope>
</reference>
<keyword evidence="4" id="KW-1185">Reference proteome</keyword>
<dbReference type="AlphaFoldDB" id="A0A8C9X4D7"/>
<dbReference type="Gene3D" id="2.60.40.10">
    <property type="entry name" value="Immunoglobulins"/>
    <property type="match status" value="1"/>
</dbReference>
<feature type="transmembrane region" description="Helical" evidence="1">
    <location>
        <begin position="129"/>
        <end position="150"/>
    </location>
</feature>
<accession>A0A8C9X4D7</accession>
<dbReference type="Proteomes" id="UP000694568">
    <property type="component" value="Unplaced"/>
</dbReference>
<evidence type="ECO:0000313" key="3">
    <source>
        <dbReference type="Ensembl" id="ENSSLUP00000003526.1"/>
    </source>
</evidence>
<dbReference type="Pfam" id="PF07686">
    <property type="entry name" value="V-set"/>
    <property type="match status" value="1"/>
</dbReference>
<sequence length="154" mass="17747">MDKMIAIMSAGWSVTFENPNPCALKGSSVHLRCSYNYTDGEIVTRTAWYKGKLIDGNWTRVKLSDLPSYQNRFKYLGDQQHDCGLAIDDLQDNNTGHYYFRFDTQMYGRRSKTSVYLSVTGKMILQRVLLFKFNIFSFSLISCSLFLYLIGVQS</sequence>
<dbReference type="InterPro" id="IPR013783">
    <property type="entry name" value="Ig-like_fold"/>
</dbReference>
<evidence type="ECO:0000256" key="1">
    <source>
        <dbReference type="SAM" id="Phobius"/>
    </source>
</evidence>
<dbReference type="SUPFAM" id="SSF48726">
    <property type="entry name" value="Immunoglobulin"/>
    <property type="match status" value="1"/>
</dbReference>
<dbReference type="InterPro" id="IPR036179">
    <property type="entry name" value="Ig-like_dom_sf"/>
</dbReference>